<dbReference type="EMBL" id="DTBD01000006">
    <property type="protein sequence ID" value="HGQ63784.1"/>
    <property type="molecule type" value="Genomic_DNA"/>
</dbReference>
<comment type="caution">
    <text evidence="2">The sequence shown here is derived from an EMBL/GenBank/DDBJ whole genome shotgun (WGS) entry which is preliminary data.</text>
</comment>
<organism evidence="2">
    <name type="scientific">Ignisphaera aggregans</name>
    <dbReference type="NCBI Taxonomy" id="334771"/>
    <lineage>
        <taxon>Archaea</taxon>
        <taxon>Thermoproteota</taxon>
        <taxon>Thermoprotei</taxon>
        <taxon>Desulfurococcales</taxon>
        <taxon>Desulfurococcaceae</taxon>
        <taxon>Ignisphaera</taxon>
    </lineage>
</organism>
<evidence type="ECO:0000313" key="1">
    <source>
        <dbReference type="EMBL" id="HGQ36402.1"/>
    </source>
</evidence>
<dbReference type="EMBL" id="DTCK01000041">
    <property type="protein sequence ID" value="HGQ36402.1"/>
    <property type="molecule type" value="Genomic_DNA"/>
</dbReference>
<dbReference type="AlphaFoldDB" id="A0A7C4JII0"/>
<name>A0A7C4JII0_9CREN</name>
<accession>A0A7C4JII0</accession>
<protein>
    <submittedName>
        <fullName evidence="2">Uncharacterized protein</fullName>
    </submittedName>
</protein>
<evidence type="ECO:0000313" key="2">
    <source>
        <dbReference type="EMBL" id="HGQ63784.1"/>
    </source>
</evidence>
<reference evidence="2" key="1">
    <citation type="journal article" date="2020" name="mSystems">
        <title>Genome- and Community-Level Interaction Insights into Carbon Utilization and Element Cycling Functions of Hydrothermarchaeota in Hydrothermal Sediment.</title>
        <authorList>
            <person name="Zhou Z."/>
            <person name="Liu Y."/>
            <person name="Xu W."/>
            <person name="Pan J."/>
            <person name="Luo Z.H."/>
            <person name="Li M."/>
        </authorList>
    </citation>
    <scope>NUCLEOTIDE SEQUENCE [LARGE SCALE GENOMIC DNA]</scope>
    <source>
        <strain evidence="2">SpSt-637</strain>
        <strain evidence="1">SpSt-667</strain>
    </source>
</reference>
<proteinExistence type="predicted"/>
<sequence>MSNQYKLSPEELRVYEIIKRETKNSKGIKQTVLRKHPELKDIGSKKITEIIRKLIKLNLVERVLVNDGGKNSYILVTKEIMQDQYDTLEEDTLVTAINSVISKKVDIFMLLTDIPCIKCRHIFECSIGRAHDPLHCSLITYFILEKSGVISKTRRT</sequence>
<gene>
    <name evidence="2" type="ORF">ENU08_00855</name>
    <name evidence="1" type="ORF">ENU41_06980</name>
</gene>